<sequence length="82" mass="8822">MADNEDIENGRSTGLEAVTEPLVSKQDIAANDCNRSSNEGSLRMVLPSTFVAVCGSFEFGSCVGYSAPIQSAISTGWFRKYH</sequence>
<comment type="caution">
    <text evidence="1">The sequence shown here is derived from an EMBL/GenBank/DDBJ whole genome shotgun (WGS) entry which is preliminary data.</text>
</comment>
<proteinExistence type="predicted"/>
<protein>
    <submittedName>
        <fullName evidence="1">Sugar/inositol transporter</fullName>
    </submittedName>
</protein>
<evidence type="ECO:0000313" key="1">
    <source>
        <dbReference type="EMBL" id="KAF5201338.1"/>
    </source>
</evidence>
<dbReference type="EMBL" id="JABWDY010009538">
    <property type="protein sequence ID" value="KAF5201338.1"/>
    <property type="molecule type" value="Genomic_DNA"/>
</dbReference>
<name>A0A7J6WXL7_THATH</name>
<dbReference type="AlphaFoldDB" id="A0A7J6WXL7"/>
<dbReference type="OrthoDB" id="1935812at2759"/>
<organism evidence="1 2">
    <name type="scientific">Thalictrum thalictroides</name>
    <name type="common">Rue-anemone</name>
    <name type="synonym">Anemone thalictroides</name>
    <dbReference type="NCBI Taxonomy" id="46969"/>
    <lineage>
        <taxon>Eukaryota</taxon>
        <taxon>Viridiplantae</taxon>
        <taxon>Streptophyta</taxon>
        <taxon>Embryophyta</taxon>
        <taxon>Tracheophyta</taxon>
        <taxon>Spermatophyta</taxon>
        <taxon>Magnoliopsida</taxon>
        <taxon>Ranunculales</taxon>
        <taxon>Ranunculaceae</taxon>
        <taxon>Thalictroideae</taxon>
        <taxon>Thalictrum</taxon>
    </lineage>
</organism>
<keyword evidence="2" id="KW-1185">Reference proteome</keyword>
<reference evidence="1 2" key="1">
    <citation type="submission" date="2020-06" db="EMBL/GenBank/DDBJ databases">
        <title>Transcriptomic and genomic resources for Thalictrum thalictroides and T. hernandezii: Facilitating candidate gene discovery in an emerging model plant lineage.</title>
        <authorList>
            <person name="Arias T."/>
            <person name="Riano-Pachon D.M."/>
            <person name="Di Stilio V.S."/>
        </authorList>
    </citation>
    <scope>NUCLEOTIDE SEQUENCE [LARGE SCALE GENOMIC DNA]</scope>
    <source>
        <strain evidence="2">cv. WT478/WT964</strain>
        <tissue evidence="1">Leaves</tissue>
    </source>
</reference>
<accession>A0A7J6WXL7</accession>
<evidence type="ECO:0000313" key="2">
    <source>
        <dbReference type="Proteomes" id="UP000554482"/>
    </source>
</evidence>
<dbReference type="Proteomes" id="UP000554482">
    <property type="component" value="Unassembled WGS sequence"/>
</dbReference>
<gene>
    <name evidence="1" type="ORF">FRX31_009074</name>
</gene>